<dbReference type="HOGENOM" id="CLU_2416878_0_0_1"/>
<reference evidence="1" key="2">
    <citation type="submission" date="2018-05" db="EMBL/GenBank/DDBJ databases">
        <title>OgluRS3 (Oryza glumaepatula Reference Sequence Version 3).</title>
        <authorList>
            <person name="Zhang J."/>
            <person name="Kudrna D."/>
            <person name="Lee S."/>
            <person name="Talag J."/>
            <person name="Welchert J."/>
            <person name="Wing R.A."/>
        </authorList>
    </citation>
    <scope>NUCLEOTIDE SEQUENCE [LARGE SCALE GENOMIC DNA]</scope>
</reference>
<protein>
    <submittedName>
        <fullName evidence="1">Uncharacterized protein</fullName>
    </submittedName>
</protein>
<evidence type="ECO:0000313" key="2">
    <source>
        <dbReference type="Proteomes" id="UP000026961"/>
    </source>
</evidence>
<name>A0A0E0AN66_9ORYZ</name>
<dbReference type="Gramene" id="OGLUM07G23500.1">
    <property type="protein sequence ID" value="OGLUM07G23500.1"/>
    <property type="gene ID" value="OGLUM07G23500"/>
</dbReference>
<proteinExistence type="predicted"/>
<sequence>MVQVSNCEVVSCPAKKKVLHSAMISSMLSCGWLPPCSGTHASNINPSSSISALPPFIPNSESHSDIIDPVQSDMVTVIILSLSMSKAGWTTL</sequence>
<accession>A0A0E0AN66</accession>
<dbReference type="EnsemblPlants" id="OGLUM07G23500.1">
    <property type="protein sequence ID" value="OGLUM07G23500.1"/>
    <property type="gene ID" value="OGLUM07G23500"/>
</dbReference>
<evidence type="ECO:0000313" key="1">
    <source>
        <dbReference type="EnsemblPlants" id="OGLUM07G23500.1"/>
    </source>
</evidence>
<dbReference type="AlphaFoldDB" id="A0A0E0AN66"/>
<organism evidence="1">
    <name type="scientific">Oryza glumipatula</name>
    <dbReference type="NCBI Taxonomy" id="40148"/>
    <lineage>
        <taxon>Eukaryota</taxon>
        <taxon>Viridiplantae</taxon>
        <taxon>Streptophyta</taxon>
        <taxon>Embryophyta</taxon>
        <taxon>Tracheophyta</taxon>
        <taxon>Spermatophyta</taxon>
        <taxon>Magnoliopsida</taxon>
        <taxon>Liliopsida</taxon>
        <taxon>Poales</taxon>
        <taxon>Poaceae</taxon>
        <taxon>BOP clade</taxon>
        <taxon>Oryzoideae</taxon>
        <taxon>Oryzeae</taxon>
        <taxon>Oryzinae</taxon>
        <taxon>Oryza</taxon>
    </lineage>
</organism>
<reference evidence="1" key="1">
    <citation type="submission" date="2015-04" db="UniProtKB">
        <authorList>
            <consortium name="EnsemblPlants"/>
        </authorList>
    </citation>
    <scope>IDENTIFICATION</scope>
</reference>
<dbReference type="Proteomes" id="UP000026961">
    <property type="component" value="Chromosome 7"/>
</dbReference>
<keyword evidence="2" id="KW-1185">Reference proteome</keyword>